<comment type="caution">
    <text evidence="2">The sequence shown here is derived from an EMBL/GenBank/DDBJ whole genome shotgun (WGS) entry which is preliminary data.</text>
</comment>
<name>A0A1E5UZD9_9POAL</name>
<organism evidence="2 3">
    <name type="scientific">Dichanthelium oligosanthes</name>
    <dbReference type="NCBI Taxonomy" id="888268"/>
    <lineage>
        <taxon>Eukaryota</taxon>
        <taxon>Viridiplantae</taxon>
        <taxon>Streptophyta</taxon>
        <taxon>Embryophyta</taxon>
        <taxon>Tracheophyta</taxon>
        <taxon>Spermatophyta</taxon>
        <taxon>Magnoliopsida</taxon>
        <taxon>Liliopsida</taxon>
        <taxon>Poales</taxon>
        <taxon>Poaceae</taxon>
        <taxon>PACMAD clade</taxon>
        <taxon>Panicoideae</taxon>
        <taxon>Panicodae</taxon>
        <taxon>Paniceae</taxon>
        <taxon>Dichantheliinae</taxon>
        <taxon>Dichanthelium</taxon>
    </lineage>
</organism>
<evidence type="ECO:0000313" key="2">
    <source>
        <dbReference type="EMBL" id="OEL18273.1"/>
    </source>
</evidence>
<dbReference type="Proteomes" id="UP000095767">
    <property type="component" value="Unassembled WGS sequence"/>
</dbReference>
<dbReference type="InterPro" id="IPR025315">
    <property type="entry name" value="DUF4220"/>
</dbReference>
<reference evidence="2 3" key="1">
    <citation type="submission" date="2016-09" db="EMBL/GenBank/DDBJ databases">
        <title>The draft genome of Dichanthelium oligosanthes: A C3 panicoid grass species.</title>
        <authorList>
            <person name="Studer A.J."/>
            <person name="Schnable J.C."/>
            <person name="Brutnell T.P."/>
        </authorList>
    </citation>
    <scope>NUCLEOTIDE SEQUENCE [LARGE SCALE GENOMIC DNA]</scope>
    <source>
        <strain evidence="3">cv. Kellogg 1175</strain>
        <tissue evidence="2">Leaf</tissue>
    </source>
</reference>
<dbReference type="PANTHER" id="PTHR31325">
    <property type="entry name" value="OS01G0798800 PROTEIN-RELATED"/>
    <property type="match status" value="1"/>
</dbReference>
<accession>A0A1E5UZD9</accession>
<gene>
    <name evidence="2" type="ORF">BAE44_0020712</name>
</gene>
<keyword evidence="3" id="KW-1185">Reference proteome</keyword>
<evidence type="ECO:0000259" key="1">
    <source>
        <dbReference type="Pfam" id="PF13968"/>
    </source>
</evidence>
<sequence length="275" mass="31123">MVEGSDGALLCSNGMGSRNLKDLCVSFALFKQLLRRFTGCHPTLGPRSRSVRNSILNCDKWLNGRPERASHIIEMELGFLFDFFYARHPSLTQTLIPETLVFCAAVTLSLSALFSPALLRYRAHDPEGGGILRAPAAVATGFDIWLTRLTIVLFVMVESFQYMTLLFSDWHKVSMACRYVRHPRWRMQPILERLLGFMCSVKLTTRYWSNSVGQYSLLDACLQSQNSLVARVPFLPKRIRGCPDPELDRDSQGSSRAGEARCLRVPAIREIVFRS</sequence>
<dbReference type="AlphaFoldDB" id="A0A1E5UZD9"/>
<dbReference type="STRING" id="888268.A0A1E5UZD9"/>
<feature type="domain" description="DUF4220" evidence="1">
    <location>
        <begin position="18"/>
        <end position="219"/>
    </location>
</feature>
<dbReference type="EMBL" id="LWDX02057147">
    <property type="protein sequence ID" value="OEL18273.1"/>
    <property type="molecule type" value="Genomic_DNA"/>
</dbReference>
<evidence type="ECO:0000313" key="3">
    <source>
        <dbReference type="Proteomes" id="UP000095767"/>
    </source>
</evidence>
<proteinExistence type="predicted"/>
<dbReference type="Pfam" id="PF13968">
    <property type="entry name" value="DUF4220"/>
    <property type="match status" value="1"/>
</dbReference>
<dbReference type="OrthoDB" id="677696at2759"/>
<protein>
    <recommendedName>
        <fullName evidence="1">DUF4220 domain-containing protein</fullName>
    </recommendedName>
</protein>